<keyword evidence="3" id="KW-1185">Reference proteome</keyword>
<gene>
    <name evidence="2" type="ORF">MMOR_12290</name>
</gene>
<sequence>MKMSEKTVRRGLYGMFAGGLLAFGSAAIIMPVANAEPTENCSVSAIADTSRTVSESTSTYLEHNADANDELTNIMNSTQSDVTQAFRVYFAENPQVEMELRAINQPAIDLASQCGVEVAPTPITEALTDL</sequence>
<proteinExistence type="predicted"/>
<accession>A0AAD1HAF1</accession>
<evidence type="ECO:0000259" key="1">
    <source>
        <dbReference type="Pfam" id="PF16525"/>
    </source>
</evidence>
<dbReference type="RefSeq" id="WP_083156682.1">
    <property type="nucleotide sequence ID" value="NZ_AP022560.1"/>
</dbReference>
<dbReference type="AlphaFoldDB" id="A0AAD1HAF1"/>
<dbReference type="Pfam" id="PF16525">
    <property type="entry name" value="MHB"/>
    <property type="match status" value="1"/>
</dbReference>
<evidence type="ECO:0000313" key="2">
    <source>
        <dbReference type="EMBL" id="BBX00293.1"/>
    </source>
</evidence>
<reference evidence="2 3" key="1">
    <citation type="journal article" date="2019" name="Emerg. Microbes Infect.">
        <title>Comprehensive subspecies identification of 175 nontuberculous mycobacteria species based on 7547 genomic profiles.</title>
        <authorList>
            <person name="Matsumoto Y."/>
            <person name="Kinjo T."/>
            <person name="Motooka D."/>
            <person name="Nabeya D."/>
            <person name="Jung N."/>
            <person name="Uechi K."/>
            <person name="Horii T."/>
            <person name="Iida T."/>
            <person name="Fujita J."/>
            <person name="Nakamura S."/>
        </authorList>
    </citation>
    <scope>NUCLEOTIDE SEQUENCE [LARGE SCALE GENOMIC DNA]</scope>
    <source>
        <strain evidence="2 3">JCM 6375</strain>
    </source>
</reference>
<dbReference type="EMBL" id="AP022560">
    <property type="protein sequence ID" value="BBX00293.1"/>
    <property type="molecule type" value="Genomic_DNA"/>
</dbReference>
<dbReference type="InterPro" id="IPR038378">
    <property type="entry name" value="MHB_sf"/>
</dbReference>
<dbReference type="Proteomes" id="UP000466681">
    <property type="component" value="Chromosome"/>
</dbReference>
<evidence type="ECO:0000313" key="3">
    <source>
        <dbReference type="Proteomes" id="UP000466681"/>
    </source>
</evidence>
<organism evidence="2 3">
    <name type="scientific">Mycolicibacterium moriokaense</name>
    <dbReference type="NCBI Taxonomy" id="39691"/>
    <lineage>
        <taxon>Bacteria</taxon>
        <taxon>Bacillati</taxon>
        <taxon>Actinomycetota</taxon>
        <taxon>Actinomycetes</taxon>
        <taxon>Mycobacteriales</taxon>
        <taxon>Mycobacteriaceae</taxon>
        <taxon>Mycolicibacterium</taxon>
    </lineage>
</organism>
<dbReference type="GO" id="GO:0020037">
    <property type="term" value="F:heme binding"/>
    <property type="evidence" value="ECO:0007669"/>
    <property type="project" value="InterPro"/>
</dbReference>
<name>A0AAD1HAF1_9MYCO</name>
<protein>
    <recommendedName>
        <fullName evidence="1">Haemophore haem-binding domain-containing protein</fullName>
    </recommendedName>
</protein>
<feature type="domain" description="Haemophore haem-binding" evidence="1">
    <location>
        <begin position="40"/>
        <end position="115"/>
    </location>
</feature>
<dbReference type="KEGG" id="mmor:MMOR_12290"/>
<dbReference type="NCBIfam" id="TIGR04529">
    <property type="entry name" value="MTB_hemophore"/>
    <property type="match status" value="1"/>
</dbReference>
<dbReference type="InterPro" id="IPR032407">
    <property type="entry name" value="MHB"/>
</dbReference>
<dbReference type="Gene3D" id="1.20.20.20">
    <property type="entry name" value="Haemophore, haem-binding domain"/>
    <property type="match status" value="1"/>
</dbReference>